<protein>
    <recommendedName>
        <fullName evidence="6">RING-type domain-containing protein</fullName>
    </recommendedName>
</protein>
<dbReference type="CDD" id="cd16449">
    <property type="entry name" value="RING-HC"/>
    <property type="match status" value="1"/>
</dbReference>
<dbReference type="InterPro" id="IPR001841">
    <property type="entry name" value="Znf_RING"/>
</dbReference>
<dbReference type="AlphaFoldDB" id="A0A922CZF6"/>
<dbReference type="EMBL" id="JH669496">
    <property type="protein sequence ID" value="KAG6465379.1"/>
    <property type="molecule type" value="Genomic_DNA"/>
</dbReference>
<dbReference type="EMBL" id="JH669496">
    <property type="protein sequence ID" value="KAG6465380.1"/>
    <property type="molecule type" value="Genomic_DNA"/>
</dbReference>
<gene>
    <name evidence="7" type="ORF">O3G_MSEX015117</name>
</gene>
<evidence type="ECO:0000256" key="2">
    <source>
        <dbReference type="ARBA" id="ARBA00022771"/>
    </source>
</evidence>
<evidence type="ECO:0000313" key="7">
    <source>
        <dbReference type="EMBL" id="KAG6465380.1"/>
    </source>
</evidence>
<keyword evidence="1" id="KW-0479">Metal-binding</keyword>
<evidence type="ECO:0000256" key="5">
    <source>
        <dbReference type="SAM" id="MobiDB-lite"/>
    </source>
</evidence>
<dbReference type="Gene3D" id="3.30.40.10">
    <property type="entry name" value="Zinc/RING finger domain, C3HC4 (zinc finger)"/>
    <property type="match status" value="1"/>
</dbReference>
<dbReference type="GO" id="GO:0008270">
    <property type="term" value="F:zinc ion binding"/>
    <property type="evidence" value="ECO:0007669"/>
    <property type="project" value="UniProtKB-KW"/>
</dbReference>
<reference evidence="7" key="1">
    <citation type="journal article" date="2016" name="Insect Biochem. Mol. Biol.">
        <title>Multifaceted biological insights from a draft genome sequence of the tobacco hornworm moth, Manduca sexta.</title>
        <authorList>
            <person name="Kanost M.R."/>
            <person name="Arrese E.L."/>
            <person name="Cao X."/>
            <person name="Chen Y.R."/>
            <person name="Chellapilla S."/>
            <person name="Goldsmith M.R."/>
            <person name="Grosse-Wilde E."/>
            <person name="Heckel D.G."/>
            <person name="Herndon N."/>
            <person name="Jiang H."/>
            <person name="Papanicolaou A."/>
            <person name="Qu J."/>
            <person name="Soulages J.L."/>
            <person name="Vogel H."/>
            <person name="Walters J."/>
            <person name="Waterhouse R.M."/>
            <person name="Ahn S.J."/>
            <person name="Almeida F.C."/>
            <person name="An C."/>
            <person name="Aqrawi P."/>
            <person name="Bretschneider A."/>
            <person name="Bryant W.B."/>
            <person name="Bucks S."/>
            <person name="Chao H."/>
            <person name="Chevignon G."/>
            <person name="Christen J.M."/>
            <person name="Clarke D.F."/>
            <person name="Dittmer N.T."/>
            <person name="Ferguson L.C.F."/>
            <person name="Garavelou S."/>
            <person name="Gordon K.H.J."/>
            <person name="Gunaratna R.T."/>
            <person name="Han Y."/>
            <person name="Hauser F."/>
            <person name="He Y."/>
            <person name="Heidel-Fischer H."/>
            <person name="Hirsh A."/>
            <person name="Hu Y."/>
            <person name="Jiang H."/>
            <person name="Kalra D."/>
            <person name="Klinner C."/>
            <person name="Konig C."/>
            <person name="Kovar C."/>
            <person name="Kroll A.R."/>
            <person name="Kuwar S.S."/>
            <person name="Lee S.L."/>
            <person name="Lehman R."/>
            <person name="Li K."/>
            <person name="Li Z."/>
            <person name="Liang H."/>
            <person name="Lovelace S."/>
            <person name="Lu Z."/>
            <person name="Mansfield J.H."/>
            <person name="McCulloch K.J."/>
            <person name="Mathew T."/>
            <person name="Morton B."/>
            <person name="Muzny D.M."/>
            <person name="Neunemann D."/>
            <person name="Ongeri F."/>
            <person name="Pauchet Y."/>
            <person name="Pu L.L."/>
            <person name="Pyrousis I."/>
            <person name="Rao X.J."/>
            <person name="Redding A."/>
            <person name="Roesel C."/>
            <person name="Sanchez-Gracia A."/>
            <person name="Schaack S."/>
            <person name="Shukla A."/>
            <person name="Tetreau G."/>
            <person name="Wang Y."/>
            <person name="Xiong G.H."/>
            <person name="Traut W."/>
            <person name="Walsh T.K."/>
            <person name="Worley K.C."/>
            <person name="Wu D."/>
            <person name="Wu W."/>
            <person name="Wu Y.Q."/>
            <person name="Zhang X."/>
            <person name="Zou Z."/>
            <person name="Zucker H."/>
            <person name="Briscoe A.D."/>
            <person name="Burmester T."/>
            <person name="Clem R.J."/>
            <person name="Feyereisen R."/>
            <person name="Grimmelikhuijzen C.J.P."/>
            <person name="Hamodrakas S.J."/>
            <person name="Hansson B.S."/>
            <person name="Huguet E."/>
            <person name="Jermiin L.S."/>
            <person name="Lan Q."/>
            <person name="Lehman H.K."/>
            <person name="Lorenzen M."/>
            <person name="Merzendorfer H."/>
            <person name="Michalopoulos I."/>
            <person name="Morton D.B."/>
            <person name="Muthukrishnan S."/>
            <person name="Oakeshott J.G."/>
            <person name="Palmer W."/>
            <person name="Park Y."/>
            <person name="Passarelli A.L."/>
            <person name="Rozas J."/>
            <person name="Schwartz L.M."/>
            <person name="Smith W."/>
            <person name="Southgate A."/>
            <person name="Vilcinskas A."/>
            <person name="Vogt R."/>
            <person name="Wang P."/>
            <person name="Werren J."/>
            <person name="Yu X.Q."/>
            <person name="Zhou J.J."/>
            <person name="Brown S.J."/>
            <person name="Scherer S.E."/>
            <person name="Richards S."/>
            <person name="Blissard G.W."/>
        </authorList>
    </citation>
    <scope>NUCLEOTIDE SEQUENCE</scope>
</reference>
<feature type="region of interest" description="Disordered" evidence="5">
    <location>
        <begin position="181"/>
        <end position="202"/>
    </location>
</feature>
<dbReference type="PANTHER" id="PTHR23041:SF78">
    <property type="entry name" value="E3 UBIQUITIN-PROTEIN LIGASE RNF4"/>
    <property type="match status" value="1"/>
</dbReference>
<organism evidence="7 8">
    <name type="scientific">Manduca sexta</name>
    <name type="common">Tobacco hawkmoth</name>
    <name type="synonym">Tobacco hornworm</name>
    <dbReference type="NCBI Taxonomy" id="7130"/>
    <lineage>
        <taxon>Eukaryota</taxon>
        <taxon>Metazoa</taxon>
        <taxon>Ecdysozoa</taxon>
        <taxon>Arthropoda</taxon>
        <taxon>Hexapoda</taxon>
        <taxon>Insecta</taxon>
        <taxon>Pterygota</taxon>
        <taxon>Neoptera</taxon>
        <taxon>Endopterygota</taxon>
        <taxon>Lepidoptera</taxon>
        <taxon>Glossata</taxon>
        <taxon>Ditrysia</taxon>
        <taxon>Bombycoidea</taxon>
        <taxon>Sphingidae</taxon>
        <taxon>Sphinginae</taxon>
        <taxon>Sphingini</taxon>
        <taxon>Manduca</taxon>
    </lineage>
</organism>
<evidence type="ECO:0000256" key="4">
    <source>
        <dbReference type="PROSITE-ProRule" id="PRU00175"/>
    </source>
</evidence>
<name>A0A922CZF6_MANSE</name>
<dbReference type="PANTHER" id="PTHR23041">
    <property type="entry name" value="RING FINGER DOMAIN-CONTAINING"/>
    <property type="match status" value="1"/>
</dbReference>
<feature type="compositionally biased region" description="Polar residues" evidence="5">
    <location>
        <begin position="54"/>
        <end position="105"/>
    </location>
</feature>
<evidence type="ECO:0000256" key="3">
    <source>
        <dbReference type="ARBA" id="ARBA00022833"/>
    </source>
</evidence>
<proteinExistence type="predicted"/>
<feature type="compositionally biased region" description="Polar residues" evidence="5">
    <location>
        <begin position="148"/>
        <end position="158"/>
    </location>
</feature>
<keyword evidence="3" id="KW-0862">Zinc</keyword>
<accession>A0A922CZF6</accession>
<evidence type="ECO:0000259" key="6">
    <source>
        <dbReference type="PROSITE" id="PS50089"/>
    </source>
</evidence>
<dbReference type="EMBL" id="JH669496">
    <property type="protein sequence ID" value="KAG6465381.1"/>
    <property type="molecule type" value="Genomic_DNA"/>
</dbReference>
<sequence>MNQLKIEQELQELAYDIDFINNSDNAIPPRLSRKLKRIPRLSMLEMMFDEPSSSEDNNNYMSTRNSTASSRQRCSRHAATNTTVTRTGPAQNVNNGRTPTLALSEQQEETRASDAAAEDTVMQDIIPHTGLAEPESNDGRVRTRTQESQKPTVLPSTSSDDDASNVMGQIIKRIFFSLTQSNNSKFSKPPPPNPSPTEDPDVIIIEPSSETATPNNTRMNVQENRVLQQGNSNVNNKHTTRCPRALQMKRTYNLRSLNKSHINLAKTGTDKPQLDASVRNEIRKALMKEKQSDNNMLYSKKTRKIVKKSTNSVHIYNIILKKCTHPKVSLASRAKKPTPAKERNFGECPVCLDKLDITTLRSTQCGHVFCVSCISNVYNAGDAKCPTCRGLLKPYGYHKLYL</sequence>
<keyword evidence="8" id="KW-1185">Reference proteome</keyword>
<feature type="compositionally biased region" description="Pro residues" evidence="5">
    <location>
        <begin position="188"/>
        <end position="197"/>
    </location>
</feature>
<dbReference type="InterPro" id="IPR047134">
    <property type="entry name" value="RNF4"/>
</dbReference>
<reference evidence="7" key="2">
    <citation type="submission" date="2020-12" db="EMBL/GenBank/DDBJ databases">
        <authorList>
            <person name="Kanost M."/>
        </authorList>
    </citation>
    <scope>NUCLEOTIDE SEQUENCE</scope>
</reference>
<dbReference type="Pfam" id="PF13923">
    <property type="entry name" value="zf-C3HC4_2"/>
    <property type="match status" value="1"/>
</dbReference>
<dbReference type="PROSITE" id="PS00518">
    <property type="entry name" value="ZF_RING_1"/>
    <property type="match status" value="1"/>
</dbReference>
<feature type="compositionally biased region" description="Basic and acidic residues" evidence="5">
    <location>
        <begin position="137"/>
        <end position="147"/>
    </location>
</feature>
<feature type="domain" description="RING-type" evidence="6">
    <location>
        <begin position="348"/>
        <end position="389"/>
    </location>
</feature>
<comment type="caution">
    <text evidence="7">The sequence shown here is derived from an EMBL/GenBank/DDBJ whole genome shotgun (WGS) entry which is preliminary data.</text>
</comment>
<dbReference type="SMART" id="SM00184">
    <property type="entry name" value="RING"/>
    <property type="match status" value="1"/>
</dbReference>
<dbReference type="Proteomes" id="UP000791440">
    <property type="component" value="Unassembled WGS sequence"/>
</dbReference>
<feature type="region of interest" description="Disordered" evidence="5">
    <location>
        <begin position="50"/>
        <end position="164"/>
    </location>
</feature>
<dbReference type="InterPro" id="IPR017907">
    <property type="entry name" value="Znf_RING_CS"/>
</dbReference>
<dbReference type="EMBL" id="JH669496">
    <property type="protein sequence ID" value="KAG6465382.1"/>
    <property type="molecule type" value="Genomic_DNA"/>
</dbReference>
<dbReference type="InterPro" id="IPR013083">
    <property type="entry name" value="Znf_RING/FYVE/PHD"/>
</dbReference>
<dbReference type="PROSITE" id="PS50089">
    <property type="entry name" value="ZF_RING_2"/>
    <property type="match status" value="1"/>
</dbReference>
<evidence type="ECO:0000256" key="1">
    <source>
        <dbReference type="ARBA" id="ARBA00022723"/>
    </source>
</evidence>
<keyword evidence="2 4" id="KW-0863">Zinc-finger</keyword>
<evidence type="ECO:0000313" key="8">
    <source>
        <dbReference type="Proteomes" id="UP000791440"/>
    </source>
</evidence>
<dbReference type="SUPFAM" id="SSF57850">
    <property type="entry name" value="RING/U-box"/>
    <property type="match status" value="1"/>
</dbReference>